<accession>A0A1F6M6W2</accession>
<gene>
    <name evidence="3" type="ORF">A3B90_00655</name>
</gene>
<evidence type="ECO:0000259" key="2">
    <source>
        <dbReference type="Pfam" id="PF13439"/>
    </source>
</evidence>
<evidence type="ECO:0000259" key="1">
    <source>
        <dbReference type="Pfam" id="PF00534"/>
    </source>
</evidence>
<dbReference type="PANTHER" id="PTHR45947">
    <property type="entry name" value="SULFOQUINOVOSYL TRANSFERASE SQD2"/>
    <property type="match status" value="1"/>
</dbReference>
<dbReference type="AlphaFoldDB" id="A0A1F6M6W2"/>
<dbReference type="EMBL" id="MFPX01000004">
    <property type="protein sequence ID" value="OGH67351.1"/>
    <property type="molecule type" value="Genomic_DNA"/>
</dbReference>
<organism evidence="3 4">
    <name type="scientific">Candidatus Magasanikbacteria bacterium RIFCSPHIGHO2_02_FULL_41_13</name>
    <dbReference type="NCBI Taxonomy" id="1798676"/>
    <lineage>
        <taxon>Bacteria</taxon>
        <taxon>Candidatus Magasanikiibacteriota</taxon>
    </lineage>
</organism>
<feature type="domain" description="Glycosyltransferase subfamily 4-like N-terminal" evidence="2">
    <location>
        <begin position="16"/>
        <end position="177"/>
    </location>
</feature>
<protein>
    <recommendedName>
        <fullName evidence="5">Glycosyltransferase subfamily 4-like N-terminal domain-containing protein</fullName>
    </recommendedName>
</protein>
<dbReference type="Proteomes" id="UP000178742">
    <property type="component" value="Unassembled WGS sequence"/>
</dbReference>
<dbReference type="Gene3D" id="3.40.50.2000">
    <property type="entry name" value="Glycogen Phosphorylase B"/>
    <property type="match status" value="2"/>
</dbReference>
<evidence type="ECO:0000313" key="4">
    <source>
        <dbReference type="Proteomes" id="UP000178742"/>
    </source>
</evidence>
<dbReference type="CDD" id="cd03801">
    <property type="entry name" value="GT4_PimA-like"/>
    <property type="match status" value="1"/>
</dbReference>
<name>A0A1F6M6W2_9BACT</name>
<evidence type="ECO:0008006" key="5">
    <source>
        <dbReference type="Google" id="ProtNLM"/>
    </source>
</evidence>
<dbReference type="Pfam" id="PF00534">
    <property type="entry name" value="Glycos_transf_1"/>
    <property type="match status" value="1"/>
</dbReference>
<dbReference type="Pfam" id="PF13439">
    <property type="entry name" value="Glyco_transf_4"/>
    <property type="match status" value="1"/>
</dbReference>
<proteinExistence type="predicted"/>
<dbReference type="InterPro" id="IPR050194">
    <property type="entry name" value="Glycosyltransferase_grp1"/>
</dbReference>
<dbReference type="SUPFAM" id="SSF53756">
    <property type="entry name" value="UDP-Glycosyltransferase/glycogen phosphorylase"/>
    <property type="match status" value="1"/>
</dbReference>
<sequence length="382" mass="42598">MKIAQLVCVFPPYYAGMGNAAYELSARLIARGHDVTVYTPEYGGHNPANFEFAKYIKPTLSYGNAARLSGIQKELAEYDLVHLHYPFFGTAGMARKWKLENPKKPFVVTYHMDTRAPSWKGLVFAVYAKIWMPRILRAADAIIASTFDYIENSDARKIFLENKSKWHEIPFGVDTERFAPAKKPVGLFARHDLNVQSPTLLFVGGMDVAHAFKGVPILLQALRLLQETIPDIQLVLVGDGDERKKFELLARAMGISKSVRFVGRASHQELPFYYNMADILVLPSTHQGEAFGIVLIEAMGSGVPVVASDIPGVRSIAKRAGTTVERQNPVALAEAVLDYFSLSLEEQNALKTQARQVAEENFSWDHVVSLHEKLYTSIGRTL</sequence>
<comment type="caution">
    <text evidence="3">The sequence shown here is derived from an EMBL/GenBank/DDBJ whole genome shotgun (WGS) entry which is preliminary data.</text>
</comment>
<reference evidence="3 4" key="1">
    <citation type="journal article" date="2016" name="Nat. Commun.">
        <title>Thousands of microbial genomes shed light on interconnected biogeochemical processes in an aquifer system.</title>
        <authorList>
            <person name="Anantharaman K."/>
            <person name="Brown C.T."/>
            <person name="Hug L.A."/>
            <person name="Sharon I."/>
            <person name="Castelle C.J."/>
            <person name="Probst A.J."/>
            <person name="Thomas B.C."/>
            <person name="Singh A."/>
            <person name="Wilkins M.J."/>
            <person name="Karaoz U."/>
            <person name="Brodie E.L."/>
            <person name="Williams K.H."/>
            <person name="Hubbard S.S."/>
            <person name="Banfield J.F."/>
        </authorList>
    </citation>
    <scope>NUCLEOTIDE SEQUENCE [LARGE SCALE GENOMIC DNA]</scope>
</reference>
<dbReference type="InterPro" id="IPR028098">
    <property type="entry name" value="Glyco_trans_4-like_N"/>
</dbReference>
<dbReference type="InterPro" id="IPR001296">
    <property type="entry name" value="Glyco_trans_1"/>
</dbReference>
<dbReference type="PANTHER" id="PTHR45947:SF3">
    <property type="entry name" value="SULFOQUINOVOSYL TRANSFERASE SQD2"/>
    <property type="match status" value="1"/>
</dbReference>
<evidence type="ECO:0000313" key="3">
    <source>
        <dbReference type="EMBL" id="OGH67351.1"/>
    </source>
</evidence>
<dbReference type="STRING" id="1798676.A3B90_00655"/>
<feature type="domain" description="Glycosyl transferase family 1" evidence="1">
    <location>
        <begin position="190"/>
        <end position="356"/>
    </location>
</feature>
<dbReference type="GO" id="GO:0016757">
    <property type="term" value="F:glycosyltransferase activity"/>
    <property type="evidence" value="ECO:0007669"/>
    <property type="project" value="InterPro"/>
</dbReference>